<feature type="chain" id="PRO_5028929765" description="Sporulation protein" evidence="2">
    <location>
        <begin position="29"/>
        <end position="281"/>
    </location>
</feature>
<gene>
    <name evidence="5" type="ORF">BR63_01610</name>
</gene>
<sequence>MNKLTRLTIVWTLLLLFSLTLLAPIGQAATIIAQPGDVNETVGEINAMLKATGYYYGTVSNTYGTATKSAVLIFQRAHGLTSTGTVDQATYDALKAEYAAKTGNSSVPSTPREPAVPKTPASPSTPTAPVPSSEPAAAPTPKPDSSYTPEKVPGLTADEQKMLDMVNQERAKAGVAPLKIDMRMVQTARAKSKDMIDNNYFSHTSPTLGGFASQIRTATGGDYSAVAENLSGGKTVEAAMKAFMNSAGHRKNILNPKFTHIGIGIVSGGPYGQMYTQHFGG</sequence>
<feature type="region of interest" description="Disordered" evidence="1">
    <location>
        <begin position="101"/>
        <end position="152"/>
    </location>
</feature>
<dbReference type="Pfam" id="PF01471">
    <property type="entry name" value="PG_binding_1"/>
    <property type="match status" value="1"/>
</dbReference>
<dbReference type="InterPro" id="IPR002477">
    <property type="entry name" value="Peptidoglycan-bd-like"/>
</dbReference>
<dbReference type="InterPro" id="IPR036366">
    <property type="entry name" value="PGBDSf"/>
</dbReference>
<evidence type="ECO:0008006" key="7">
    <source>
        <dbReference type="Google" id="ProtNLM"/>
    </source>
</evidence>
<dbReference type="Pfam" id="PF00188">
    <property type="entry name" value="CAP"/>
    <property type="match status" value="1"/>
</dbReference>
<feature type="signal peptide" evidence="2">
    <location>
        <begin position="1"/>
        <end position="28"/>
    </location>
</feature>
<dbReference type="Proteomes" id="UP000515847">
    <property type="component" value="Chromosome"/>
</dbReference>
<evidence type="ECO:0000313" key="6">
    <source>
        <dbReference type="Proteomes" id="UP000515847"/>
    </source>
</evidence>
<protein>
    <recommendedName>
        <fullName evidence="7">Sporulation protein</fullName>
    </recommendedName>
</protein>
<accession>A0A7G6DZ76</accession>
<name>A0A7G6DZ76_THEFR</name>
<dbReference type="KEGG" id="tfr:BR63_01610"/>
<evidence type="ECO:0000256" key="2">
    <source>
        <dbReference type="SAM" id="SignalP"/>
    </source>
</evidence>
<dbReference type="SUPFAM" id="SSF47090">
    <property type="entry name" value="PGBD-like"/>
    <property type="match status" value="1"/>
</dbReference>
<feature type="compositionally biased region" description="Low complexity" evidence="1">
    <location>
        <begin position="116"/>
        <end position="139"/>
    </location>
</feature>
<dbReference type="RefSeq" id="WP_051965915.1">
    <property type="nucleotide sequence ID" value="NZ_CP045798.1"/>
</dbReference>
<dbReference type="PANTHER" id="PTHR31157">
    <property type="entry name" value="SCP DOMAIN-CONTAINING PROTEIN"/>
    <property type="match status" value="1"/>
</dbReference>
<dbReference type="CDD" id="cd05379">
    <property type="entry name" value="CAP_bacterial"/>
    <property type="match status" value="1"/>
</dbReference>
<feature type="domain" description="SCP" evidence="3">
    <location>
        <begin position="163"/>
        <end position="279"/>
    </location>
</feature>
<dbReference type="AlphaFoldDB" id="A0A7G6DZ76"/>
<reference evidence="5 6" key="1">
    <citation type="journal article" date="2019" name="Front. Microbiol.">
        <title>Thermoanaerosceptrum fracticalcis gen. nov. sp. nov., a Novel Fumarate-Fermenting Microorganism From a Deep Fractured Carbonate Aquifer of the US Great Basin.</title>
        <authorList>
            <person name="Hamilton-Brehm S.D."/>
            <person name="Stewart L.E."/>
            <person name="Zavarin M."/>
            <person name="Caldwell M."/>
            <person name="Lawson P.A."/>
            <person name="Onstott T.C."/>
            <person name="Grzymski J."/>
            <person name="Neveux I."/>
            <person name="Lollar B.S."/>
            <person name="Russell C.E."/>
            <person name="Moser D.P."/>
        </authorList>
    </citation>
    <scope>NUCLEOTIDE SEQUENCE [LARGE SCALE GENOMIC DNA]</scope>
    <source>
        <strain evidence="5 6">DRI-13</strain>
    </source>
</reference>
<dbReference type="Gene3D" id="1.10.101.10">
    <property type="entry name" value="PGBD-like superfamily/PGBD"/>
    <property type="match status" value="1"/>
</dbReference>
<dbReference type="InterPro" id="IPR035940">
    <property type="entry name" value="CAP_sf"/>
</dbReference>
<evidence type="ECO:0000259" key="3">
    <source>
        <dbReference type="Pfam" id="PF00188"/>
    </source>
</evidence>
<dbReference type="PANTHER" id="PTHR31157:SF1">
    <property type="entry name" value="SCP DOMAIN-CONTAINING PROTEIN"/>
    <property type="match status" value="1"/>
</dbReference>
<dbReference type="Gene3D" id="3.40.33.10">
    <property type="entry name" value="CAP"/>
    <property type="match status" value="1"/>
</dbReference>
<dbReference type="InterPro" id="IPR036365">
    <property type="entry name" value="PGBD-like_sf"/>
</dbReference>
<dbReference type="OrthoDB" id="9783944at2"/>
<keyword evidence="6" id="KW-1185">Reference proteome</keyword>
<proteinExistence type="predicted"/>
<dbReference type="InterPro" id="IPR014044">
    <property type="entry name" value="CAP_dom"/>
</dbReference>
<keyword evidence="2" id="KW-0732">Signal</keyword>
<evidence type="ECO:0000256" key="1">
    <source>
        <dbReference type="SAM" id="MobiDB-lite"/>
    </source>
</evidence>
<dbReference type="EMBL" id="CP045798">
    <property type="protein sequence ID" value="QNB45130.1"/>
    <property type="molecule type" value="Genomic_DNA"/>
</dbReference>
<organism evidence="5 6">
    <name type="scientific">Thermanaerosceptrum fracticalcis</name>
    <dbReference type="NCBI Taxonomy" id="1712410"/>
    <lineage>
        <taxon>Bacteria</taxon>
        <taxon>Bacillati</taxon>
        <taxon>Bacillota</taxon>
        <taxon>Clostridia</taxon>
        <taxon>Eubacteriales</taxon>
        <taxon>Peptococcaceae</taxon>
        <taxon>Thermanaerosceptrum</taxon>
    </lineage>
</organism>
<feature type="domain" description="Peptidoglycan binding-like" evidence="4">
    <location>
        <begin position="40"/>
        <end position="94"/>
    </location>
</feature>
<evidence type="ECO:0000313" key="5">
    <source>
        <dbReference type="EMBL" id="QNB45130.1"/>
    </source>
</evidence>
<evidence type="ECO:0000259" key="4">
    <source>
        <dbReference type="Pfam" id="PF01471"/>
    </source>
</evidence>
<dbReference type="SUPFAM" id="SSF55797">
    <property type="entry name" value="PR-1-like"/>
    <property type="match status" value="1"/>
</dbReference>